<dbReference type="RefSeq" id="WP_343800033.1">
    <property type="nucleotide sequence ID" value="NZ_BAAADJ010000031.1"/>
</dbReference>
<evidence type="ECO:0000313" key="1">
    <source>
        <dbReference type="EMBL" id="GAA0335514.1"/>
    </source>
</evidence>
<sequence>MGAALNMRIDSNSALNFLIYIQNIYLNHGQIEHMKLKFPYFSSRVAFNREFVNKYKELWNEFSQRVSKDSRNGVDIFYEEKEILFHSLFENSPESLKHFNEIYKSFDVWWYCLLQNKSAELCKGKMQRPALILLGT</sequence>
<accession>A0ABP3G4D8</accession>
<proteinExistence type="predicted"/>
<gene>
    <name evidence="1" type="ORF">GCM10008967_27760</name>
</gene>
<name>A0ABP3G4D8_9BACI</name>
<keyword evidence="2" id="KW-1185">Reference proteome</keyword>
<evidence type="ECO:0000313" key="2">
    <source>
        <dbReference type="Proteomes" id="UP001500782"/>
    </source>
</evidence>
<protein>
    <submittedName>
        <fullName evidence="1">Uncharacterized protein</fullName>
    </submittedName>
</protein>
<dbReference type="Proteomes" id="UP001500782">
    <property type="component" value="Unassembled WGS sequence"/>
</dbReference>
<organism evidence="1 2">
    <name type="scientific">Bacillus carboniphilus</name>
    <dbReference type="NCBI Taxonomy" id="86663"/>
    <lineage>
        <taxon>Bacteria</taxon>
        <taxon>Bacillati</taxon>
        <taxon>Bacillota</taxon>
        <taxon>Bacilli</taxon>
        <taxon>Bacillales</taxon>
        <taxon>Bacillaceae</taxon>
        <taxon>Bacillus</taxon>
    </lineage>
</organism>
<reference evidence="2" key="1">
    <citation type="journal article" date="2019" name="Int. J. Syst. Evol. Microbiol.">
        <title>The Global Catalogue of Microorganisms (GCM) 10K type strain sequencing project: providing services to taxonomists for standard genome sequencing and annotation.</title>
        <authorList>
            <consortium name="The Broad Institute Genomics Platform"/>
            <consortium name="The Broad Institute Genome Sequencing Center for Infectious Disease"/>
            <person name="Wu L."/>
            <person name="Ma J."/>
        </authorList>
    </citation>
    <scope>NUCLEOTIDE SEQUENCE [LARGE SCALE GENOMIC DNA]</scope>
    <source>
        <strain evidence="2">JCM 9731</strain>
    </source>
</reference>
<comment type="caution">
    <text evidence="1">The sequence shown here is derived from an EMBL/GenBank/DDBJ whole genome shotgun (WGS) entry which is preliminary data.</text>
</comment>
<dbReference type="EMBL" id="BAAADJ010000031">
    <property type="protein sequence ID" value="GAA0335514.1"/>
    <property type="molecule type" value="Genomic_DNA"/>
</dbReference>